<name>A0ABD1K8E9_9TELE</name>
<comment type="caution">
    <text evidence="2">The sequence shown here is derived from an EMBL/GenBank/DDBJ whole genome shotgun (WGS) entry which is preliminary data.</text>
</comment>
<evidence type="ECO:0000313" key="3">
    <source>
        <dbReference type="Proteomes" id="UP001591681"/>
    </source>
</evidence>
<dbReference type="Proteomes" id="UP001591681">
    <property type="component" value="Unassembled WGS sequence"/>
</dbReference>
<sequence>MWSHSMLSRMFLEERGLVGRLTTGFLKKKWENLKQKYKDLKNPPTGVSTEGGEATAASWKWFNLMHEAIGDRPSVTPPVLISTTAQGAVVFTPPLLLTPTRASTVSKRRRVDIVEVLHQFRGQDEQEWRRLQEEEREREERREAERARQAAEREERWSRQMERLHQEAAAREERWREEMRARDDRRDREAAARDERLLAILERFAEK</sequence>
<evidence type="ECO:0000256" key="1">
    <source>
        <dbReference type="SAM" id="MobiDB-lite"/>
    </source>
</evidence>
<dbReference type="AlphaFoldDB" id="A0ABD1K8E9"/>
<organism evidence="2 3">
    <name type="scientific">Coilia grayii</name>
    <name type="common">Gray's grenadier anchovy</name>
    <dbReference type="NCBI Taxonomy" id="363190"/>
    <lineage>
        <taxon>Eukaryota</taxon>
        <taxon>Metazoa</taxon>
        <taxon>Chordata</taxon>
        <taxon>Craniata</taxon>
        <taxon>Vertebrata</taxon>
        <taxon>Euteleostomi</taxon>
        <taxon>Actinopterygii</taxon>
        <taxon>Neopterygii</taxon>
        <taxon>Teleostei</taxon>
        <taxon>Clupei</taxon>
        <taxon>Clupeiformes</taxon>
        <taxon>Clupeoidei</taxon>
        <taxon>Engraulidae</taxon>
        <taxon>Coilinae</taxon>
        <taxon>Coilia</taxon>
    </lineage>
</organism>
<feature type="region of interest" description="Disordered" evidence="1">
    <location>
        <begin position="133"/>
        <end position="190"/>
    </location>
</feature>
<protein>
    <submittedName>
        <fullName evidence="2">Uncharacterized protein</fullName>
    </submittedName>
</protein>
<reference evidence="2 3" key="1">
    <citation type="submission" date="2024-09" db="EMBL/GenBank/DDBJ databases">
        <title>A chromosome-level genome assembly of Gray's grenadier anchovy, Coilia grayii.</title>
        <authorList>
            <person name="Fu Z."/>
        </authorList>
    </citation>
    <scope>NUCLEOTIDE SEQUENCE [LARGE SCALE GENOMIC DNA]</scope>
    <source>
        <strain evidence="2">G4</strain>
        <tissue evidence="2">Muscle</tissue>
    </source>
</reference>
<evidence type="ECO:0000313" key="2">
    <source>
        <dbReference type="EMBL" id="KAL2095429.1"/>
    </source>
</evidence>
<dbReference type="EMBL" id="JBHFQA010000008">
    <property type="protein sequence ID" value="KAL2095429.1"/>
    <property type="molecule type" value="Genomic_DNA"/>
</dbReference>
<keyword evidence="3" id="KW-1185">Reference proteome</keyword>
<proteinExistence type="predicted"/>
<gene>
    <name evidence="2" type="ORF">ACEWY4_010148</name>
</gene>
<accession>A0ABD1K8E9</accession>